<evidence type="ECO:0000256" key="7">
    <source>
        <dbReference type="HAMAP-Rule" id="MF_01307"/>
    </source>
</evidence>
<dbReference type="SUPFAM" id="SSF54211">
    <property type="entry name" value="Ribosomal protein S5 domain 2-like"/>
    <property type="match status" value="1"/>
</dbReference>
<dbReference type="Gene3D" id="3.30.230.10">
    <property type="match status" value="1"/>
</dbReference>
<keyword evidence="4 7" id="KW-0689">Ribosomal protein</keyword>
<dbReference type="RefSeq" id="WP_255332621.1">
    <property type="nucleotide sequence ID" value="NZ_VOTZ01000012.1"/>
</dbReference>
<keyword evidence="2 7" id="KW-0699">rRNA-binding</keyword>
<dbReference type="SUPFAM" id="SSF54768">
    <property type="entry name" value="dsRNA-binding domain-like"/>
    <property type="match status" value="1"/>
</dbReference>
<dbReference type="GO" id="GO:0005840">
    <property type="term" value="C:ribosome"/>
    <property type="evidence" value="ECO:0007669"/>
    <property type="project" value="UniProtKB-KW"/>
</dbReference>
<dbReference type="Gene3D" id="3.30.160.20">
    <property type="match status" value="1"/>
</dbReference>
<evidence type="ECO:0000256" key="8">
    <source>
        <dbReference type="RuleBase" id="RU003823"/>
    </source>
</evidence>
<dbReference type="InterPro" id="IPR014721">
    <property type="entry name" value="Ribsml_uS5_D2-typ_fold_subgr"/>
</dbReference>
<keyword evidence="3 7" id="KW-0694">RNA-binding</keyword>
<comment type="subunit">
    <text evidence="6 7">Part of the 30S ribosomal subunit. Contacts protein S4.</text>
</comment>
<dbReference type="InterPro" id="IPR000851">
    <property type="entry name" value="Ribosomal_uS5"/>
</dbReference>
<dbReference type="Proteomes" id="UP001524383">
    <property type="component" value="Unassembled WGS sequence"/>
</dbReference>
<dbReference type="InterPro" id="IPR047866">
    <property type="entry name" value="Ribosomal_uS5_arc"/>
</dbReference>
<dbReference type="NCBIfam" id="NF003125">
    <property type="entry name" value="PRK04044.1"/>
    <property type="match status" value="1"/>
</dbReference>
<dbReference type="PROSITE" id="PS50881">
    <property type="entry name" value="S5_DSRBD"/>
    <property type="match status" value="1"/>
</dbReference>
<dbReference type="InterPro" id="IPR018192">
    <property type="entry name" value="Ribosomal_uS5_N_CS"/>
</dbReference>
<dbReference type="GO" id="GO:0003735">
    <property type="term" value="F:structural constituent of ribosome"/>
    <property type="evidence" value="ECO:0007669"/>
    <property type="project" value="UniProtKB-UniRule"/>
</dbReference>
<protein>
    <recommendedName>
        <fullName evidence="7">Small ribosomal subunit protein uS5</fullName>
    </recommendedName>
</protein>
<dbReference type="Pfam" id="PF03719">
    <property type="entry name" value="Ribosomal_S5_C"/>
    <property type="match status" value="1"/>
</dbReference>
<dbReference type="Pfam" id="PF00333">
    <property type="entry name" value="Ribosomal_S5"/>
    <property type="match status" value="1"/>
</dbReference>
<dbReference type="PROSITE" id="PS00585">
    <property type="entry name" value="RIBOSOMAL_S5"/>
    <property type="match status" value="1"/>
</dbReference>
<dbReference type="InterPro" id="IPR020568">
    <property type="entry name" value="Ribosomal_Su5_D2-typ_SF"/>
</dbReference>
<name>A0ABD4TIU2_9EURY</name>
<dbReference type="PANTHER" id="PTHR48277">
    <property type="entry name" value="MITOCHONDRIAL RIBOSOMAL PROTEIN S5"/>
    <property type="match status" value="1"/>
</dbReference>
<dbReference type="InterPro" id="IPR005711">
    <property type="entry name" value="Ribosomal_uS5_euk/arc"/>
</dbReference>
<dbReference type="FunFam" id="3.30.230.10:FF:000004">
    <property type="entry name" value="40S ribosomal protein S2"/>
    <property type="match status" value="1"/>
</dbReference>
<evidence type="ECO:0000259" key="9">
    <source>
        <dbReference type="PROSITE" id="PS50881"/>
    </source>
</evidence>
<dbReference type="NCBIfam" id="TIGR01020">
    <property type="entry name" value="uS5_euk_arch"/>
    <property type="match status" value="1"/>
</dbReference>
<comment type="domain">
    <text evidence="7">The N-terminal domain interacts with the head of the 30S subunit; the C-terminal domain interacts with the body and contacts protein S4. The interaction surface between S4 and S5 is involved in control of translational fidelity.</text>
</comment>
<dbReference type="HAMAP" id="MF_01307_A">
    <property type="entry name" value="Ribosomal_uS5_A"/>
    <property type="match status" value="1"/>
</dbReference>
<keyword evidence="11" id="KW-1185">Reference proteome</keyword>
<dbReference type="GO" id="GO:1990904">
    <property type="term" value="C:ribonucleoprotein complex"/>
    <property type="evidence" value="ECO:0007669"/>
    <property type="project" value="UniProtKB-UniRule"/>
</dbReference>
<dbReference type="InterPro" id="IPR005324">
    <property type="entry name" value="Ribosomal_uS5_C"/>
</dbReference>
<evidence type="ECO:0000256" key="2">
    <source>
        <dbReference type="ARBA" id="ARBA00022730"/>
    </source>
</evidence>
<evidence type="ECO:0000256" key="3">
    <source>
        <dbReference type="ARBA" id="ARBA00022884"/>
    </source>
</evidence>
<evidence type="ECO:0000256" key="4">
    <source>
        <dbReference type="ARBA" id="ARBA00022980"/>
    </source>
</evidence>
<sequence length="206" mass="22173">MAFEHEEWIPVTGLGKAVAAGEYGSLEEVLNSGRPIKEAGIVDAFIPDLSDEVLSIDMMQRMTDSGRRIKFRAVVVVGNRDGYIGFGQGKDVQVGTAIRKAIVSAKLNIIKVRRGCGSWECGCSNLHSIPMQVEGKAGSVRVTLKPAPQGIGLVTGEIGKKVLDLAGMKDVWVMTKGNTRTTLNYAKATFEALKETNMVRIGGGRH</sequence>
<dbReference type="PANTHER" id="PTHR48277:SF1">
    <property type="entry name" value="MITOCHONDRIAL RIBOSOMAL PROTEIN S5"/>
    <property type="match status" value="1"/>
</dbReference>
<comment type="similarity">
    <text evidence="1 7 8">Belongs to the universal ribosomal protein uS5 family.</text>
</comment>
<reference evidence="10 11" key="1">
    <citation type="submission" date="2019-08" db="EMBL/GenBank/DDBJ databases">
        <authorList>
            <person name="Chen S.-C."/>
            <person name="Lai M.-C."/>
            <person name="You Y.-T."/>
        </authorList>
    </citation>
    <scope>NUCLEOTIDE SEQUENCE [LARGE SCALE GENOMIC DNA]</scope>
    <source>
        <strain evidence="10 11">P2F9704a</strain>
    </source>
</reference>
<dbReference type="FunFam" id="3.30.160.20:FF:000002">
    <property type="entry name" value="40S ribosomal protein S2"/>
    <property type="match status" value="1"/>
</dbReference>
<dbReference type="InterPro" id="IPR013810">
    <property type="entry name" value="Ribosomal_uS5_N"/>
</dbReference>
<comment type="function">
    <text evidence="7">With S4 and S12 plays an important role in translational accuracy.</text>
</comment>
<dbReference type="AlphaFoldDB" id="A0ABD4TIU2"/>
<organism evidence="10 11">
    <name type="scientific">Methanocalculus taiwanensis</name>
    <dbReference type="NCBI Taxonomy" id="106207"/>
    <lineage>
        <taxon>Archaea</taxon>
        <taxon>Methanobacteriati</taxon>
        <taxon>Methanobacteriota</taxon>
        <taxon>Stenosarchaea group</taxon>
        <taxon>Methanomicrobia</taxon>
        <taxon>Methanomicrobiales</taxon>
        <taxon>Methanocalculaceae</taxon>
        <taxon>Methanocalculus</taxon>
    </lineage>
</organism>
<dbReference type="GO" id="GO:0019843">
    <property type="term" value="F:rRNA binding"/>
    <property type="evidence" value="ECO:0007669"/>
    <property type="project" value="UniProtKB-UniRule"/>
</dbReference>
<feature type="domain" description="S5 DRBM" evidence="9">
    <location>
        <begin position="49"/>
        <end position="112"/>
    </location>
</feature>
<dbReference type="EMBL" id="VOTZ01000012">
    <property type="protein sequence ID" value="MCQ1538671.1"/>
    <property type="molecule type" value="Genomic_DNA"/>
</dbReference>
<gene>
    <name evidence="7" type="primary">rps5</name>
    <name evidence="10" type="ORF">FTO68_06695</name>
</gene>
<evidence type="ECO:0000313" key="11">
    <source>
        <dbReference type="Proteomes" id="UP001524383"/>
    </source>
</evidence>
<accession>A0ABD4TIU2</accession>
<evidence type="ECO:0000256" key="5">
    <source>
        <dbReference type="ARBA" id="ARBA00023274"/>
    </source>
</evidence>
<comment type="caution">
    <text evidence="10">The sequence shown here is derived from an EMBL/GenBank/DDBJ whole genome shotgun (WGS) entry which is preliminary data.</text>
</comment>
<evidence type="ECO:0000256" key="6">
    <source>
        <dbReference type="ARBA" id="ARBA00025844"/>
    </source>
</evidence>
<proteinExistence type="inferred from homology"/>
<evidence type="ECO:0000313" key="10">
    <source>
        <dbReference type="EMBL" id="MCQ1538671.1"/>
    </source>
</evidence>
<evidence type="ECO:0000256" key="1">
    <source>
        <dbReference type="ARBA" id="ARBA00008945"/>
    </source>
</evidence>
<keyword evidence="5 7" id="KW-0687">Ribonucleoprotein</keyword>
<dbReference type="GO" id="GO:0006412">
    <property type="term" value="P:translation"/>
    <property type="evidence" value="ECO:0007669"/>
    <property type="project" value="UniProtKB-UniRule"/>
</dbReference>